<sequence>MVKPMGYESLSSVVLVAIAALLVFVWAPRKARKGMKDASEHRADRFSASLHLVDAASATRFSDATPPIMKGLSMQAEQQRKVARLTPQRVAHIRQLRRAAIRRRQILVASLAAVAVVVLVLALVLKFSSLYALIPFSLMCAVLALGVRASKQARAWEAELAAVRRTGQVVAQVLPQTVGKAARPVVPAQSAAPSRAAGPEPVRQEEPATDVLTASEIQDAVDRARAEQKVVKAERAGEAMAARPKAAEATQPAPSAQPARSEQPARSAEETAAPEHSDSAQPADVSASDEVPVQAPAEADDATNELARISPSHALDAFEMASSQDLISFSLGASRAGKPVRMAEPESMEIKSTRQVAKAVPPLAGAQTRSADAKDDEAVVSFHDVEASGDVEAPAESSDSLGVDVDAVIARRMD</sequence>
<dbReference type="Proteomes" id="UP000345527">
    <property type="component" value="Unassembled WGS sequence"/>
</dbReference>
<keyword evidence="2" id="KW-1133">Transmembrane helix</keyword>
<dbReference type="AlphaFoldDB" id="A0A5J5E5D9"/>
<gene>
    <name evidence="3" type="ORF">EM848_02605</name>
</gene>
<name>A0A5J5E5D9_9BIFI</name>
<feature type="compositionally biased region" description="Low complexity" evidence="1">
    <location>
        <begin position="238"/>
        <end position="249"/>
    </location>
</feature>
<protein>
    <submittedName>
        <fullName evidence="3">Uncharacterized protein</fullName>
    </submittedName>
</protein>
<feature type="compositionally biased region" description="Basic and acidic residues" evidence="1">
    <location>
        <begin position="267"/>
        <end position="278"/>
    </location>
</feature>
<evidence type="ECO:0000313" key="4">
    <source>
        <dbReference type="Proteomes" id="UP000345527"/>
    </source>
</evidence>
<keyword evidence="2" id="KW-0472">Membrane</keyword>
<comment type="caution">
    <text evidence="3">The sequence shown here is derived from an EMBL/GenBank/DDBJ whole genome shotgun (WGS) entry which is preliminary data.</text>
</comment>
<feature type="transmembrane region" description="Helical" evidence="2">
    <location>
        <begin position="106"/>
        <end position="124"/>
    </location>
</feature>
<evidence type="ECO:0000256" key="1">
    <source>
        <dbReference type="SAM" id="MobiDB-lite"/>
    </source>
</evidence>
<feature type="region of interest" description="Disordered" evidence="1">
    <location>
        <begin position="184"/>
        <end position="215"/>
    </location>
</feature>
<proteinExistence type="predicted"/>
<feature type="region of interest" description="Disordered" evidence="1">
    <location>
        <begin position="345"/>
        <end position="376"/>
    </location>
</feature>
<feature type="transmembrane region" description="Helical" evidence="2">
    <location>
        <begin position="130"/>
        <end position="147"/>
    </location>
</feature>
<organism evidence="3 4">
    <name type="scientific">Bifidobacterium vespertilionis</name>
    <dbReference type="NCBI Taxonomy" id="2562524"/>
    <lineage>
        <taxon>Bacteria</taxon>
        <taxon>Bacillati</taxon>
        <taxon>Actinomycetota</taxon>
        <taxon>Actinomycetes</taxon>
        <taxon>Bifidobacteriales</taxon>
        <taxon>Bifidobacteriaceae</taxon>
        <taxon>Bifidobacterium</taxon>
    </lineage>
</organism>
<evidence type="ECO:0000313" key="3">
    <source>
        <dbReference type="EMBL" id="KAA8824376.1"/>
    </source>
</evidence>
<feature type="region of interest" description="Disordered" evidence="1">
    <location>
        <begin position="235"/>
        <end position="292"/>
    </location>
</feature>
<feature type="transmembrane region" description="Helical" evidence="2">
    <location>
        <begin position="6"/>
        <end position="27"/>
    </location>
</feature>
<keyword evidence="2" id="KW-0812">Transmembrane</keyword>
<evidence type="ECO:0000256" key="2">
    <source>
        <dbReference type="SAM" id="Phobius"/>
    </source>
</evidence>
<dbReference type="RefSeq" id="WP_190971945.1">
    <property type="nucleotide sequence ID" value="NZ_RZNZ01000004.1"/>
</dbReference>
<feature type="region of interest" description="Disordered" evidence="1">
    <location>
        <begin position="386"/>
        <end position="405"/>
    </location>
</feature>
<reference evidence="3 4" key="1">
    <citation type="journal article" date="2019" name="Syst. Appl. Microbiol.">
        <title>Characterization of Bifidobacterium species in feaces of the Egyptian fruit bat: Description of B. vespertilionis sp. nov. and B. rousetti sp. nov.</title>
        <authorList>
            <person name="Modesto M."/>
            <person name="Satti M."/>
            <person name="Watanabe K."/>
            <person name="Puglisi E."/>
            <person name="Morelli L."/>
            <person name="Huang C.-H."/>
            <person name="Liou J.-S."/>
            <person name="Miyashita M."/>
            <person name="Tamura T."/>
            <person name="Saito S."/>
            <person name="Mori K."/>
            <person name="Huang L."/>
            <person name="Sciavilla P."/>
            <person name="Sandri C."/>
            <person name="Spiezio C."/>
            <person name="Vitali F."/>
            <person name="Cavalieri D."/>
            <person name="Perpetuini G."/>
            <person name="Tofalo R."/>
            <person name="Bonetti A."/>
            <person name="Arita M."/>
            <person name="Mattarelli P."/>
        </authorList>
    </citation>
    <scope>NUCLEOTIDE SEQUENCE [LARGE SCALE GENOMIC DNA]</scope>
    <source>
        <strain evidence="3 4">RST8</strain>
    </source>
</reference>
<accession>A0A5J5E5D9</accession>
<dbReference type="EMBL" id="RZOA01000003">
    <property type="protein sequence ID" value="KAA8824376.1"/>
    <property type="molecule type" value="Genomic_DNA"/>
</dbReference>